<evidence type="ECO:0000256" key="5">
    <source>
        <dbReference type="ARBA" id="ARBA00023136"/>
    </source>
</evidence>
<dbReference type="InterPro" id="IPR002293">
    <property type="entry name" value="AA/rel_permease1"/>
</dbReference>
<feature type="transmembrane region" description="Helical" evidence="6">
    <location>
        <begin position="345"/>
        <end position="366"/>
    </location>
</feature>
<dbReference type="PANTHER" id="PTHR42770">
    <property type="entry name" value="AMINO ACID TRANSPORTER-RELATED"/>
    <property type="match status" value="1"/>
</dbReference>
<dbReference type="Gene3D" id="1.20.1740.10">
    <property type="entry name" value="Amino acid/polyamine transporter I"/>
    <property type="match status" value="1"/>
</dbReference>
<name>A0A4Q1CGL3_9BACT</name>
<dbReference type="PIRSF" id="PIRSF006060">
    <property type="entry name" value="AA_transporter"/>
    <property type="match status" value="1"/>
</dbReference>
<dbReference type="NCBIfam" id="TIGR00908">
    <property type="entry name" value="2A0305"/>
    <property type="match status" value="1"/>
</dbReference>
<evidence type="ECO:0000256" key="1">
    <source>
        <dbReference type="ARBA" id="ARBA00004651"/>
    </source>
</evidence>
<reference evidence="7 8" key="1">
    <citation type="submission" date="2019-01" db="EMBL/GenBank/DDBJ databases">
        <title>Lacibacter sp. strain TTM-7.</title>
        <authorList>
            <person name="Chen W.-M."/>
        </authorList>
    </citation>
    <scope>NUCLEOTIDE SEQUENCE [LARGE SCALE GENOMIC DNA]</scope>
    <source>
        <strain evidence="7 8">TTM-7</strain>
    </source>
</reference>
<gene>
    <name evidence="7" type="primary">eat</name>
    <name evidence="7" type="ORF">ESA94_16435</name>
</gene>
<feature type="transmembrane region" description="Helical" evidence="6">
    <location>
        <begin position="84"/>
        <end position="111"/>
    </location>
</feature>
<feature type="transmembrane region" description="Helical" evidence="6">
    <location>
        <begin position="184"/>
        <end position="203"/>
    </location>
</feature>
<feature type="transmembrane region" description="Helical" evidence="6">
    <location>
        <begin position="224"/>
        <end position="245"/>
    </location>
</feature>
<feature type="transmembrane region" description="Helical" evidence="6">
    <location>
        <begin position="147"/>
        <end position="172"/>
    </location>
</feature>
<dbReference type="PANTHER" id="PTHR42770:SF7">
    <property type="entry name" value="MEMBRANE PROTEIN"/>
    <property type="match status" value="1"/>
</dbReference>
<evidence type="ECO:0000256" key="4">
    <source>
        <dbReference type="ARBA" id="ARBA00022989"/>
    </source>
</evidence>
<feature type="transmembrane region" description="Helical" evidence="6">
    <location>
        <begin position="117"/>
        <end position="135"/>
    </location>
</feature>
<keyword evidence="3 6" id="KW-0812">Transmembrane</keyword>
<evidence type="ECO:0000313" key="7">
    <source>
        <dbReference type="EMBL" id="RXK58971.1"/>
    </source>
</evidence>
<keyword evidence="4 6" id="KW-1133">Transmembrane helix</keyword>
<keyword evidence="2" id="KW-1003">Cell membrane</keyword>
<feature type="transmembrane region" description="Helical" evidence="6">
    <location>
        <begin position="275"/>
        <end position="300"/>
    </location>
</feature>
<dbReference type="AlphaFoldDB" id="A0A4Q1CGL3"/>
<feature type="transmembrane region" description="Helical" evidence="6">
    <location>
        <begin position="410"/>
        <end position="427"/>
    </location>
</feature>
<dbReference type="Pfam" id="PF13520">
    <property type="entry name" value="AA_permease_2"/>
    <property type="match status" value="1"/>
</dbReference>
<dbReference type="GO" id="GO:0005886">
    <property type="term" value="C:plasma membrane"/>
    <property type="evidence" value="ECO:0007669"/>
    <property type="project" value="UniProtKB-SubCell"/>
</dbReference>
<dbReference type="GO" id="GO:0022857">
    <property type="term" value="F:transmembrane transporter activity"/>
    <property type="evidence" value="ECO:0007669"/>
    <property type="project" value="InterPro"/>
</dbReference>
<dbReference type="RefSeq" id="WP_129132027.1">
    <property type="nucleotide sequence ID" value="NZ_SDHW01000005.1"/>
</dbReference>
<evidence type="ECO:0000256" key="6">
    <source>
        <dbReference type="SAM" id="Phobius"/>
    </source>
</evidence>
<feature type="transmembrane region" description="Helical" evidence="6">
    <location>
        <begin position="321"/>
        <end position="339"/>
    </location>
</feature>
<evidence type="ECO:0000256" key="2">
    <source>
        <dbReference type="ARBA" id="ARBA00022475"/>
    </source>
</evidence>
<dbReference type="InterPro" id="IPR004757">
    <property type="entry name" value="EtNH_permease"/>
</dbReference>
<keyword evidence="8" id="KW-1185">Reference proteome</keyword>
<feature type="transmembrane region" description="Helical" evidence="6">
    <location>
        <begin position="382"/>
        <end position="404"/>
    </location>
</feature>
<keyword evidence="5 6" id="KW-0472">Membrane</keyword>
<evidence type="ECO:0000313" key="8">
    <source>
        <dbReference type="Proteomes" id="UP000290204"/>
    </source>
</evidence>
<feature type="transmembrane region" description="Helical" evidence="6">
    <location>
        <begin position="12"/>
        <end position="33"/>
    </location>
</feature>
<feature type="transmembrane region" description="Helical" evidence="6">
    <location>
        <begin position="39"/>
        <end position="63"/>
    </location>
</feature>
<protein>
    <submittedName>
        <fullName evidence="7">Ethanolamine permease</fullName>
    </submittedName>
</protein>
<organism evidence="7 8">
    <name type="scientific">Lacibacter luteus</name>
    <dbReference type="NCBI Taxonomy" id="2508719"/>
    <lineage>
        <taxon>Bacteria</taxon>
        <taxon>Pseudomonadati</taxon>
        <taxon>Bacteroidota</taxon>
        <taxon>Chitinophagia</taxon>
        <taxon>Chitinophagales</taxon>
        <taxon>Chitinophagaceae</taxon>
        <taxon>Lacibacter</taxon>
    </lineage>
</organism>
<evidence type="ECO:0000256" key="3">
    <source>
        <dbReference type="ARBA" id="ARBA00022692"/>
    </source>
</evidence>
<comment type="subcellular location">
    <subcellularLocation>
        <location evidence="1">Cell membrane</location>
        <topology evidence="1">Multi-pass membrane protein</topology>
    </subcellularLocation>
</comment>
<dbReference type="InterPro" id="IPR050367">
    <property type="entry name" value="APC_superfamily"/>
</dbReference>
<proteinExistence type="predicted"/>
<comment type="caution">
    <text evidence="7">The sequence shown here is derived from an EMBL/GenBank/DDBJ whole genome shotgun (WGS) entry which is preliminary data.</text>
</comment>
<dbReference type="Proteomes" id="UP000290204">
    <property type="component" value="Unassembled WGS sequence"/>
</dbReference>
<dbReference type="OrthoDB" id="9806937at2"/>
<dbReference type="EMBL" id="SDHW01000005">
    <property type="protein sequence ID" value="RXK58971.1"/>
    <property type="molecule type" value="Genomic_DNA"/>
</dbReference>
<accession>A0A4Q1CGL3</accession>
<sequence>MATKQPGLKKALSAIHLWAIAVGLVISGEYFGWNYGWGVAGTMGMLIATLAVTVLYVTFIFSFTELTTSIPNAGGPFTYAHKALGPIGGLIAGYATLIEFLFATPAIAYALGSYLHFLYPSLNVMYTAIGCYVVFTGINMLGIKESALFTLLVTLLAVVELLIFMGIVAPHFQLKNFMHNSMPFGWGGVFAALPFAIWLYLAIEGVAMVAEETKDPKRTIPKGYISGIVTLVLLALGVMLLTGGITDWKNLTAIDYPLPEAVGIALGRDSELTKIFAGIGLFGLIASFHSIILTYSRQLFSLAREQYLPSFLAKLNPRFQTPHRALIVGGIIGIIAIVSGKTNELIIFSVLGAIVMYIISMVSLFVSRKKEPMLERPFKAPFYPFFPVIALLLSTVCLVAIVYYNPLLSIIFFASLLLLLLLFVTLGKHKQLTASTK</sequence>